<comment type="caution">
    <text evidence="1">The sequence shown here is derived from an EMBL/GenBank/DDBJ whole genome shotgun (WGS) entry which is preliminary data.</text>
</comment>
<sequence>MRVACDDPEVYGWLEKILLLGDEQRLALLRSVVMKMGINGVCEDYIDALTSLEDSEIAEKVYEVIFNCREIFHWIVKNQQCYDQRLNGTI</sequence>
<reference evidence="1 2" key="1">
    <citation type="submission" date="2016-11" db="EMBL/GenBank/DDBJ databases">
        <title>Mixed transmission modes and dynamic genome evolution in an obligate animal-bacterial symbiosis.</title>
        <authorList>
            <person name="Russell S.L."/>
            <person name="Corbett-Detig R.B."/>
            <person name="Cavanaugh C.M."/>
        </authorList>
    </citation>
    <scope>NUCLEOTIDE SEQUENCE [LARGE SCALE GENOMIC DNA]</scope>
    <source>
        <strain evidence="1">Sveles-Q1</strain>
    </source>
</reference>
<accession>A0A1T2L421</accession>
<gene>
    <name evidence="1" type="ORF">BOW53_09980</name>
</gene>
<proteinExistence type="predicted"/>
<evidence type="ECO:0000313" key="2">
    <source>
        <dbReference type="Proteomes" id="UP000191110"/>
    </source>
</evidence>
<dbReference type="AlphaFoldDB" id="A0A1T2L421"/>
<name>A0A1T2L421_9GAMM</name>
<keyword evidence="2" id="KW-1185">Reference proteome</keyword>
<dbReference type="RefSeq" id="WP_078483938.1">
    <property type="nucleotide sequence ID" value="NZ_MPRL01000040.1"/>
</dbReference>
<protein>
    <submittedName>
        <fullName evidence="1">Uncharacterized protein</fullName>
    </submittedName>
</protein>
<dbReference type="EMBL" id="MPRL01000040">
    <property type="protein sequence ID" value="OOZ39843.1"/>
    <property type="molecule type" value="Genomic_DNA"/>
</dbReference>
<organism evidence="1 2">
    <name type="scientific">Solemya pervernicosa gill symbiont</name>
    <dbReference type="NCBI Taxonomy" id="642797"/>
    <lineage>
        <taxon>Bacteria</taxon>
        <taxon>Pseudomonadati</taxon>
        <taxon>Pseudomonadota</taxon>
        <taxon>Gammaproteobacteria</taxon>
        <taxon>sulfur-oxidizing symbionts</taxon>
    </lineage>
</organism>
<dbReference type="Proteomes" id="UP000191110">
    <property type="component" value="Unassembled WGS sequence"/>
</dbReference>
<evidence type="ECO:0000313" key="1">
    <source>
        <dbReference type="EMBL" id="OOZ39843.1"/>
    </source>
</evidence>